<gene>
    <name evidence="2" type="ORF">CW354_02990</name>
</gene>
<sequence>MRSCTKRKTRSAARQRDRCSTLKNRDFLMNIADAVEALFKANDGLKGRNFKDFTAALKQRGIIAFRDKFTARYLRQLGFEAKTIFDVGVNRGTPELYQTFLDRKIVLVEPLGHHIDAIKKKWPKVDFDAHIIAAGKEDAQIEVPLTPITGHFSLKSRAGLHLDASNAVPVKVRRLDELTQEYGYDGPYGLKIDIEGHEYDCLLGCSSIMDKVEFVIAECQIKKIFVGVRPISATIALMAEYGFEIYDVLNARAYAPNQLDFLFLKRDDERFVFNAEKSKKRIEMLREAEKNKKARGSTTDA</sequence>
<dbReference type="GO" id="GO:0008171">
    <property type="term" value="F:O-methyltransferase activity"/>
    <property type="evidence" value="ECO:0007669"/>
    <property type="project" value="TreeGrafter"/>
</dbReference>
<dbReference type="OrthoDB" id="292760at2"/>
<dbReference type="AlphaFoldDB" id="A0A2S7K8V9"/>
<dbReference type="NCBIfam" id="TIGR01444">
    <property type="entry name" value="fkbM_fam"/>
    <property type="match status" value="1"/>
</dbReference>
<evidence type="ECO:0000313" key="2">
    <source>
        <dbReference type="EMBL" id="PQA88932.1"/>
    </source>
</evidence>
<dbReference type="InterPro" id="IPR006342">
    <property type="entry name" value="FkbM_mtfrase"/>
</dbReference>
<dbReference type="Gene3D" id="3.40.50.150">
    <property type="entry name" value="Vaccinia Virus protein VP39"/>
    <property type="match status" value="1"/>
</dbReference>
<dbReference type="PANTHER" id="PTHR36973">
    <property type="entry name" value="SLL1456 PROTEIN-RELATED"/>
    <property type="match status" value="1"/>
</dbReference>
<name>A0A2S7K8V9_9PROT</name>
<dbReference type="PANTHER" id="PTHR36973:SF4">
    <property type="entry name" value="NODULATION PROTEIN"/>
    <property type="match status" value="1"/>
</dbReference>
<protein>
    <recommendedName>
        <fullName evidence="1">Methyltransferase FkbM domain-containing protein</fullName>
    </recommendedName>
</protein>
<accession>A0A2S7K8V9</accession>
<dbReference type="Pfam" id="PF05050">
    <property type="entry name" value="Methyltransf_21"/>
    <property type="match status" value="1"/>
</dbReference>
<dbReference type="InterPro" id="IPR053188">
    <property type="entry name" value="FkbM_Methyltransferase"/>
</dbReference>
<feature type="domain" description="Methyltransferase FkbM" evidence="1">
    <location>
        <begin position="86"/>
        <end position="244"/>
    </location>
</feature>
<dbReference type="SUPFAM" id="SSF53335">
    <property type="entry name" value="S-adenosyl-L-methionine-dependent methyltransferases"/>
    <property type="match status" value="1"/>
</dbReference>
<comment type="caution">
    <text evidence="2">The sequence shown here is derived from an EMBL/GenBank/DDBJ whole genome shotgun (WGS) entry which is preliminary data.</text>
</comment>
<dbReference type="InterPro" id="IPR029063">
    <property type="entry name" value="SAM-dependent_MTases_sf"/>
</dbReference>
<dbReference type="Proteomes" id="UP000239504">
    <property type="component" value="Unassembled WGS sequence"/>
</dbReference>
<evidence type="ECO:0000259" key="1">
    <source>
        <dbReference type="Pfam" id="PF05050"/>
    </source>
</evidence>
<evidence type="ECO:0000313" key="3">
    <source>
        <dbReference type="Proteomes" id="UP000239504"/>
    </source>
</evidence>
<organism evidence="2 3">
    <name type="scientific">Hyphococcus luteus</name>
    <dbReference type="NCBI Taxonomy" id="2058213"/>
    <lineage>
        <taxon>Bacteria</taxon>
        <taxon>Pseudomonadati</taxon>
        <taxon>Pseudomonadota</taxon>
        <taxon>Alphaproteobacteria</taxon>
        <taxon>Parvularculales</taxon>
        <taxon>Parvularculaceae</taxon>
        <taxon>Hyphococcus</taxon>
    </lineage>
</organism>
<proteinExistence type="predicted"/>
<dbReference type="EMBL" id="PJCH01000003">
    <property type="protein sequence ID" value="PQA88932.1"/>
    <property type="molecule type" value="Genomic_DNA"/>
</dbReference>
<keyword evidence="3" id="KW-1185">Reference proteome</keyword>
<reference evidence="2 3" key="1">
    <citation type="submission" date="2017-12" db="EMBL/GenBank/DDBJ databases">
        <authorList>
            <person name="Hurst M.R.H."/>
        </authorList>
    </citation>
    <scope>NUCLEOTIDE SEQUENCE [LARGE SCALE GENOMIC DNA]</scope>
    <source>
        <strain evidence="2 3">SY-3-19</strain>
    </source>
</reference>